<dbReference type="OrthoDB" id="442863at2759"/>
<reference evidence="8 9" key="2">
    <citation type="journal article" date="2012" name="Open Biol.">
        <title>Characteristics of nucleosomes and linker DNA regions on the genome of the basidiomycete Mixia osmundae revealed by mono- and dinucleosome mapping.</title>
        <authorList>
            <person name="Nishida H."/>
            <person name="Kondo S."/>
            <person name="Matsumoto T."/>
            <person name="Suzuki Y."/>
            <person name="Yoshikawa H."/>
            <person name="Taylor T.D."/>
            <person name="Sugiyama J."/>
        </authorList>
    </citation>
    <scope>NUCLEOTIDE SEQUENCE [LARGE SCALE GENOMIC DNA]</scope>
    <source>
        <strain evidence="9">CBS 9802 / IAM 14324 / JCM 22182 / KY 12970</strain>
    </source>
</reference>
<organism evidence="8 9">
    <name type="scientific">Mixia osmundae (strain CBS 9802 / IAM 14324 / JCM 22182 / KY 12970)</name>
    <dbReference type="NCBI Taxonomy" id="764103"/>
    <lineage>
        <taxon>Eukaryota</taxon>
        <taxon>Fungi</taxon>
        <taxon>Dikarya</taxon>
        <taxon>Basidiomycota</taxon>
        <taxon>Pucciniomycotina</taxon>
        <taxon>Mixiomycetes</taxon>
        <taxon>Mixiales</taxon>
        <taxon>Mixiaceae</taxon>
        <taxon>Mixia</taxon>
    </lineage>
</organism>
<dbReference type="PANTHER" id="PTHR22731">
    <property type="entry name" value="RIBONUCLEASES P/MRP PROTEIN SUBUNIT POP1"/>
    <property type="match status" value="1"/>
</dbReference>
<dbReference type="Pfam" id="PF06978">
    <property type="entry name" value="POP1_N"/>
    <property type="match status" value="2"/>
</dbReference>
<evidence type="ECO:0000256" key="4">
    <source>
        <dbReference type="SAM" id="MobiDB-lite"/>
    </source>
</evidence>
<dbReference type="RefSeq" id="XP_014568891.1">
    <property type="nucleotide sequence ID" value="XM_014713405.1"/>
</dbReference>
<evidence type="ECO:0000256" key="1">
    <source>
        <dbReference type="ARBA" id="ARBA00004123"/>
    </source>
</evidence>
<evidence type="ECO:0008006" key="10">
    <source>
        <dbReference type="Google" id="ProtNLM"/>
    </source>
</evidence>
<protein>
    <recommendedName>
        <fullName evidence="10">Pop1 N-terminal domain-containing protein</fullName>
    </recommendedName>
</protein>
<feature type="domain" description="Pop1 N-terminal" evidence="5">
    <location>
        <begin position="150"/>
        <end position="216"/>
    </location>
</feature>
<keyword evidence="9" id="KW-1185">Reference proteome</keyword>
<dbReference type="STRING" id="764103.G7E2S2"/>
<dbReference type="InterPro" id="IPR055079">
    <property type="entry name" value="POP1_C"/>
</dbReference>
<evidence type="ECO:0000259" key="7">
    <source>
        <dbReference type="Pfam" id="PF22770"/>
    </source>
</evidence>
<dbReference type="InterPro" id="IPR012590">
    <property type="entry name" value="POPLD_dom"/>
</dbReference>
<dbReference type="InterPro" id="IPR009723">
    <property type="entry name" value="Pop1_N"/>
</dbReference>
<dbReference type="PANTHER" id="PTHR22731:SF3">
    <property type="entry name" value="RIBONUCLEASES P_MRP PROTEIN SUBUNIT POP1"/>
    <property type="match status" value="1"/>
</dbReference>
<dbReference type="eggNOG" id="KOG3322">
    <property type="taxonomic scope" value="Eukaryota"/>
</dbReference>
<dbReference type="InParanoid" id="G7E2S2"/>
<dbReference type="InterPro" id="IPR039182">
    <property type="entry name" value="Pop1"/>
</dbReference>
<evidence type="ECO:0000256" key="3">
    <source>
        <dbReference type="ARBA" id="ARBA00023242"/>
    </source>
</evidence>
<dbReference type="GO" id="GO:0000172">
    <property type="term" value="C:ribonuclease MRP complex"/>
    <property type="evidence" value="ECO:0007669"/>
    <property type="project" value="InterPro"/>
</dbReference>
<dbReference type="GO" id="GO:0001682">
    <property type="term" value="P:tRNA 5'-leader removal"/>
    <property type="evidence" value="ECO:0007669"/>
    <property type="project" value="InterPro"/>
</dbReference>
<evidence type="ECO:0000259" key="5">
    <source>
        <dbReference type="Pfam" id="PF06978"/>
    </source>
</evidence>
<name>G7E2S2_MIXOS</name>
<dbReference type="GO" id="GO:0005655">
    <property type="term" value="C:nucleolar ribonuclease P complex"/>
    <property type="evidence" value="ECO:0007669"/>
    <property type="project" value="InterPro"/>
</dbReference>
<evidence type="ECO:0000313" key="8">
    <source>
        <dbReference type="EMBL" id="GAA97132.1"/>
    </source>
</evidence>
<keyword evidence="3" id="KW-0539">Nucleus</keyword>
<accession>G7E2S2</accession>
<evidence type="ECO:0000259" key="6">
    <source>
        <dbReference type="Pfam" id="PF08170"/>
    </source>
</evidence>
<comment type="subcellular location">
    <subcellularLocation>
        <location evidence="1">Nucleus</location>
    </subcellularLocation>
</comment>
<dbReference type="EMBL" id="BABT02000112">
    <property type="protein sequence ID" value="GAA97132.1"/>
    <property type="molecule type" value="Genomic_DNA"/>
</dbReference>
<dbReference type="OMA" id="WNAKRSH"/>
<evidence type="ECO:0000313" key="9">
    <source>
        <dbReference type="Proteomes" id="UP000009131"/>
    </source>
</evidence>
<feature type="domain" description="Pop1 N-terminal" evidence="5">
    <location>
        <begin position="58"/>
        <end position="136"/>
    </location>
</feature>
<feature type="region of interest" description="Disordered" evidence="4">
    <location>
        <begin position="423"/>
        <end position="445"/>
    </location>
</feature>
<dbReference type="AlphaFoldDB" id="G7E2S2"/>
<proteinExistence type="predicted"/>
<dbReference type="Pfam" id="PF22770">
    <property type="entry name" value="POP1_C"/>
    <property type="match status" value="1"/>
</dbReference>
<dbReference type="Proteomes" id="UP000009131">
    <property type="component" value="Unassembled WGS sequence"/>
</dbReference>
<comment type="caution">
    <text evidence="8">The sequence shown here is derived from an EMBL/GenBank/DDBJ whole genome shotgun (WGS) entry which is preliminary data.</text>
</comment>
<sequence length="700" mass="77631">MTKRPNPFGGSGRDAKRAFLQNARKIQVQQPSRQGALDNNVSKSSEAALPTSIDVERFLQSRAFEIGSWENAMRTSKNAVVQRAFQSLPRHLRRRAASHNARRLPARLRAKARSEIVKDKSKSHTIRKLRGFPFQKRRKLVFISRSDMLAKRQKNGKWLETHVWHAKRMKMVERWGYKLAEKPTEKCFRAAYRATFSDQGCTVHDSSYFTHVSLQGSQEELGRVLNLLMPILKPSPTALRFMAGARHFENTIYWPERDLSGIIGPVLGFWSAHTRDTPTARQVMLRLHPSIIKDASKAIRQAIALVSPAKGHTSLTVDKINVASFDLFGAQACATLARSISPVKNAFPGQKAGWQGLMASMPSQIPSASILGLRIVDPRLSFPPKKPADSASCQPRSSVDPEAASLPSFWDLETVNSLSKPRYSKAELDRRRSKMNMPGSSLDAQETDDRLPVLVLQRSLGEGSSTPAFGLTVIAPSAFARPLLQSLVFCQPRPIGQREVTMQHFESGLPAFPHDWLGTAAGEQEMARRAETIQLKHARTPRGKRAEYDRLGVTMPFKPDWPALLAVGNATPWLAPRSIALKLVEALDGKPTDKADSAKRFDEVLKNRKLLATGVCQARLIPSGRGVPKDRASVFVGDGQDAKLVGFVTSGSFSLSHGRGRAICMITLKAFLDAHASKNAQFAYRNVTSRDRHRAVLELA</sequence>
<feature type="domain" description="POPLD" evidence="6">
    <location>
        <begin position="470"/>
        <end position="561"/>
    </location>
</feature>
<dbReference type="Pfam" id="PF08170">
    <property type="entry name" value="POPLD"/>
    <property type="match status" value="1"/>
</dbReference>
<feature type="domain" description="POP1 C-terminal" evidence="7">
    <location>
        <begin position="641"/>
        <end position="698"/>
    </location>
</feature>
<dbReference type="SUPFAM" id="SSF101790">
    <property type="entry name" value="Aminomethyltransferase beta-barrel domain"/>
    <property type="match status" value="1"/>
</dbReference>
<dbReference type="InterPro" id="IPR029043">
    <property type="entry name" value="GcvT/YgfZ_C"/>
</dbReference>
<keyword evidence="2" id="KW-0819">tRNA processing</keyword>
<gene>
    <name evidence="8" type="primary">Mo03807</name>
    <name evidence="8" type="ORF">E5Q_03807</name>
</gene>
<evidence type="ECO:0000256" key="2">
    <source>
        <dbReference type="ARBA" id="ARBA00022694"/>
    </source>
</evidence>
<dbReference type="HOGENOM" id="CLU_007205_2_0_1"/>
<reference evidence="8 9" key="1">
    <citation type="journal article" date="2011" name="J. Gen. Appl. Microbiol.">
        <title>Draft genome sequencing of the enigmatic basidiomycete Mixia osmundae.</title>
        <authorList>
            <person name="Nishida H."/>
            <person name="Nagatsuka Y."/>
            <person name="Sugiyama J."/>
        </authorList>
    </citation>
    <scope>NUCLEOTIDE SEQUENCE [LARGE SCALE GENOMIC DNA]</scope>
    <source>
        <strain evidence="9">CBS 9802 / IAM 14324 / JCM 22182 / KY 12970</strain>
    </source>
</reference>
<dbReference type="FunCoup" id="G7E2S2">
    <property type="interactions" value="389"/>
</dbReference>